<evidence type="ECO:0000256" key="1">
    <source>
        <dbReference type="SAM" id="SignalP"/>
    </source>
</evidence>
<gene>
    <name evidence="2" type="ORF">ALO52_101125</name>
</gene>
<protein>
    <submittedName>
        <fullName evidence="2">Acetylornithine deacetylase</fullName>
    </submittedName>
</protein>
<feature type="signal peptide" evidence="1">
    <location>
        <begin position="1"/>
        <end position="30"/>
    </location>
</feature>
<evidence type="ECO:0000313" key="3">
    <source>
        <dbReference type="Proteomes" id="UP000050562"/>
    </source>
</evidence>
<dbReference type="EMBL" id="LJRC01000118">
    <property type="protein sequence ID" value="KPY37353.1"/>
    <property type="molecule type" value="Genomic_DNA"/>
</dbReference>
<organism evidence="2 3">
    <name type="scientific">Pseudomonas syringae pv. primulae</name>
    <dbReference type="NCBI Taxonomy" id="251707"/>
    <lineage>
        <taxon>Bacteria</taxon>
        <taxon>Pseudomonadati</taxon>
        <taxon>Pseudomonadota</taxon>
        <taxon>Gammaproteobacteria</taxon>
        <taxon>Pseudomonadales</taxon>
        <taxon>Pseudomonadaceae</taxon>
        <taxon>Pseudomonas</taxon>
    </lineage>
</organism>
<dbReference type="AlphaFoldDB" id="A0A0P9YSH0"/>
<feature type="chain" id="PRO_5006172674" evidence="1">
    <location>
        <begin position="31"/>
        <end position="211"/>
    </location>
</feature>
<dbReference type="Proteomes" id="UP000050562">
    <property type="component" value="Unassembled WGS sequence"/>
</dbReference>
<sequence length="211" mass="22645">MEVKMPFKRSISSCVLAATISMCIGTPALAEGLTLRSGKYEQLLLAVTPEGQIEGFYAEERGTGTTFSCAFYLQGKVEPGKASPVSSWLDEVYPGTVEPSIDGVVLTIEQGQQHPGCMNVLMPDISTGLDLSRTASKKWIGLVTVAVDKAWLQKTPDARSTRGAYIVKGDVVGVLAFKDGAAKVEFVDGDNRSFMGWIGQDQYARVKMPGG</sequence>
<proteinExistence type="predicted"/>
<name>A0A0P9YSH0_9PSED</name>
<keyword evidence="1" id="KW-0732">Signal</keyword>
<reference evidence="2 3" key="1">
    <citation type="submission" date="2015-09" db="EMBL/GenBank/DDBJ databases">
        <title>Genome announcement of multiple Pseudomonas syringae strains.</title>
        <authorList>
            <person name="Thakur S."/>
            <person name="Wang P.W."/>
            <person name="Gong Y."/>
            <person name="Weir B.S."/>
            <person name="Guttman D.S."/>
        </authorList>
    </citation>
    <scope>NUCLEOTIDE SEQUENCE [LARGE SCALE GENOMIC DNA]</scope>
    <source>
        <strain evidence="2 3">ICMP3956</strain>
    </source>
</reference>
<comment type="caution">
    <text evidence="2">The sequence shown here is derived from an EMBL/GenBank/DDBJ whole genome shotgun (WGS) entry which is preliminary data.</text>
</comment>
<dbReference type="PATRIC" id="fig|251707.3.peg.1646"/>
<evidence type="ECO:0000313" key="2">
    <source>
        <dbReference type="EMBL" id="KPY37353.1"/>
    </source>
</evidence>
<accession>A0A0P9YSH0</accession>